<keyword evidence="2" id="KW-1185">Reference proteome</keyword>
<dbReference type="Proteomes" id="UP000325517">
    <property type="component" value="Chromosome"/>
</dbReference>
<name>A0A5J6SPX5_9BACI</name>
<dbReference type="AlphaFoldDB" id="A0A5J6SPX5"/>
<dbReference type="EMBL" id="CP031223">
    <property type="protein sequence ID" value="QFG00051.1"/>
    <property type="molecule type" value="Genomic_DNA"/>
</dbReference>
<organism evidence="1 2">
    <name type="scientific">Psychrobacillus glaciei</name>
    <dbReference type="NCBI Taxonomy" id="2283160"/>
    <lineage>
        <taxon>Bacteria</taxon>
        <taxon>Bacillati</taxon>
        <taxon>Bacillota</taxon>
        <taxon>Bacilli</taxon>
        <taxon>Bacillales</taxon>
        <taxon>Bacillaceae</taxon>
        <taxon>Psychrobacillus</taxon>
    </lineage>
</organism>
<protein>
    <submittedName>
        <fullName evidence="1">DUF3139 domain-containing protein</fullName>
    </submittedName>
</protein>
<proteinExistence type="predicted"/>
<dbReference type="OrthoDB" id="2895352at2"/>
<sequence>MVFLLLATIVLIPFCYTELKKNSLEKQAEEYLTEGKGYGLQEIKSIESVFSKLPVWSVRVVFEDESKINYYYQIKSGNTRGLLLASHF</sequence>
<evidence type="ECO:0000313" key="1">
    <source>
        <dbReference type="EMBL" id="QFG00051.1"/>
    </source>
</evidence>
<accession>A0A5J6SPX5</accession>
<evidence type="ECO:0000313" key="2">
    <source>
        <dbReference type="Proteomes" id="UP000325517"/>
    </source>
</evidence>
<gene>
    <name evidence="1" type="ORF">PB01_15130</name>
</gene>
<reference evidence="1 2" key="1">
    <citation type="submission" date="2018-07" db="EMBL/GenBank/DDBJ databases">
        <title>Complete genome sequence of Psychrobacillus sp. PB01, isolated from iceberg, and comparative genome analysis of Psychrobacillus strains.</title>
        <authorList>
            <person name="Lee P.C."/>
        </authorList>
    </citation>
    <scope>NUCLEOTIDE SEQUENCE [LARGE SCALE GENOMIC DNA]</scope>
    <source>
        <strain evidence="1 2">PB01</strain>
    </source>
</reference>
<dbReference type="KEGG" id="psyo:PB01_15130"/>